<evidence type="ECO:0000256" key="8">
    <source>
        <dbReference type="ARBA" id="ARBA00048988"/>
    </source>
</evidence>
<dbReference type="EMBL" id="JALIEA010000012">
    <property type="protein sequence ID" value="MCJ7858367.1"/>
    <property type="molecule type" value="Genomic_DNA"/>
</dbReference>
<comment type="catalytic activity">
    <reaction evidence="8">
        <text>ATP + H2O = ADP + phosphate + H(+)</text>
        <dbReference type="Rhea" id="RHEA:13065"/>
        <dbReference type="ChEBI" id="CHEBI:15377"/>
        <dbReference type="ChEBI" id="CHEBI:15378"/>
        <dbReference type="ChEBI" id="CHEBI:30616"/>
        <dbReference type="ChEBI" id="CHEBI:43474"/>
        <dbReference type="ChEBI" id="CHEBI:456216"/>
        <dbReference type="EC" id="5.6.2.4"/>
    </reaction>
</comment>
<evidence type="ECO:0000313" key="14">
    <source>
        <dbReference type="Proteomes" id="UP001139207"/>
    </source>
</evidence>
<feature type="region of interest" description="Disordered" evidence="10">
    <location>
        <begin position="848"/>
        <end position="867"/>
    </location>
</feature>
<keyword evidence="4 9" id="KW-0067">ATP-binding</keyword>
<dbReference type="InterPro" id="IPR014016">
    <property type="entry name" value="UvrD-like_ATP-bd"/>
</dbReference>
<comment type="catalytic activity">
    <reaction evidence="6">
        <text>Couples ATP hydrolysis with the unwinding of duplex DNA by translocating in the 3'-5' direction.</text>
        <dbReference type="EC" id="5.6.2.4"/>
    </reaction>
</comment>
<keyword evidence="3 9" id="KW-0347">Helicase</keyword>
<evidence type="ECO:0000313" key="13">
    <source>
        <dbReference type="EMBL" id="MCJ7858367.1"/>
    </source>
</evidence>
<keyword evidence="14" id="KW-1185">Reference proteome</keyword>
<dbReference type="PROSITE" id="PS51217">
    <property type="entry name" value="UVRD_HELICASE_CTER"/>
    <property type="match status" value="1"/>
</dbReference>
<dbReference type="Pfam" id="PF00580">
    <property type="entry name" value="UvrD-helicase"/>
    <property type="match status" value="2"/>
</dbReference>
<feature type="domain" description="UvrD-like helicase C-terminal" evidence="12">
    <location>
        <begin position="453"/>
        <end position="720"/>
    </location>
</feature>
<evidence type="ECO:0000256" key="6">
    <source>
        <dbReference type="ARBA" id="ARBA00034617"/>
    </source>
</evidence>
<dbReference type="InterPro" id="IPR014017">
    <property type="entry name" value="DNA_helicase_UvrD-like_C"/>
</dbReference>
<dbReference type="Proteomes" id="UP001139207">
    <property type="component" value="Unassembled WGS sequence"/>
</dbReference>
<evidence type="ECO:0000256" key="3">
    <source>
        <dbReference type="ARBA" id="ARBA00022806"/>
    </source>
</evidence>
<dbReference type="PANTHER" id="PTHR11070">
    <property type="entry name" value="UVRD / RECB / PCRA DNA HELICASE FAMILY MEMBER"/>
    <property type="match status" value="1"/>
</dbReference>
<organism evidence="13 14">
    <name type="scientific">Corynebacterium kalidii</name>
    <dbReference type="NCBI Taxonomy" id="2931982"/>
    <lineage>
        <taxon>Bacteria</taxon>
        <taxon>Bacillati</taxon>
        <taxon>Actinomycetota</taxon>
        <taxon>Actinomycetes</taxon>
        <taxon>Mycobacteriales</taxon>
        <taxon>Corynebacteriaceae</taxon>
        <taxon>Corynebacterium</taxon>
    </lineage>
</organism>
<dbReference type="GO" id="GO:0003677">
    <property type="term" value="F:DNA binding"/>
    <property type="evidence" value="ECO:0007669"/>
    <property type="project" value="InterPro"/>
</dbReference>
<dbReference type="GO" id="GO:0016787">
    <property type="term" value="F:hydrolase activity"/>
    <property type="evidence" value="ECO:0007669"/>
    <property type="project" value="UniProtKB-UniRule"/>
</dbReference>
<keyword evidence="5" id="KW-0413">Isomerase</keyword>
<evidence type="ECO:0000259" key="11">
    <source>
        <dbReference type="PROSITE" id="PS51198"/>
    </source>
</evidence>
<dbReference type="Gene3D" id="1.10.486.10">
    <property type="entry name" value="PCRA, domain 4"/>
    <property type="match status" value="1"/>
</dbReference>
<feature type="domain" description="UvrD-like helicase ATP-binding" evidence="11">
    <location>
        <begin position="1"/>
        <end position="446"/>
    </location>
</feature>
<dbReference type="RefSeq" id="WP_244804094.1">
    <property type="nucleotide sequence ID" value="NZ_JALIEA010000012.1"/>
</dbReference>
<sequence length="1082" mass="116466">MTTWTIIKASAGSGKTYRLTELLTERLRRVDADGTHPYRPSQIIATTFTRAAAAELKERIRGTLVDDGLLEQAAALPTALIGTVNSVTGRILTDFAMDAGRSPELSVLTEQSQKDAFRLATDRIIADAETSHRDLLARTGYDDDSDGGYFSSGVNWAATVRTVTDHARANDIDAADLAGFAESSIRELHLALDSAGGPATGDGPAVDTRSLLAGAAQRIPDQLRADIEAGRITTRSAASLQSRFPDLDRFARRVRRERHNIPWRDWLRTADGKVPGVDGPTKPIKEAYGGVVTSDDIAADPDLRADLDALIRLVFDTAAACLDAYAEYKNALGLIDFTDQEQLTLRLLRGDGVDPSTTAAVRTALAARYRILVVDEFQDTSPLQLALFTELAGLVEEVIWVGDPKQSIYGFRGSDPALMDAAVETITDPDGVAGTAETLSHSWRTHAEPLGLSNRLFGHLFPGQNVTLTVPGHLAEERSGGATVLWTPAEGAKKNKDTWFARIATGLRSLEAAEGVPARGRAVLVRNNTHAAELRAELRRHGIPCTGGGTPLAQTREGQLVRAAVAWLLDERDTQALVELVTFLDDHAAHTGWFDTLTALGTREERRERFADWAQDESLAPLRRLRPTLSEVPVADTVGAVIDALDLRRRIATWTDPTERTGSVLGILRAVEDYTAEADSGNRPATPAGFLEHLASEDAVSAPTADPGAVFVDTIHQSKGLEWDTVVVALPDVRDRFVPAGVWVQSTAPLTMEAPLAGREIRFWPATVTDISSVKELLADTGVQTRRRQADMLEEQRVLYVALTRSRTRTVLAPYSGVGKWKPLAETGLQDDQLTELLGCPVREIDASDTGDVGDADSGIGAGTSTPLPRAAVLDSRRALAPVPAPYLPATFAPSGVEADDDILATASVAEIADLGEPLVSGGGEEWNKVGDCIHAYLAAPLGQLSDARRQAAASRLVAGWGVGDRVTADQVVTAGQRWTDWVGRTFPGAVTASEVPFAWTNPDHQRAQGWLDQLLTLPDGRRVVVDHKTYPGLDPVGHVRATYLGQMDVYRRALTDIDGRPPAAVLVHLPLLGSVLEVSLT</sequence>
<keyword evidence="2 9" id="KW-0378">Hydrolase</keyword>
<dbReference type="Pfam" id="PF13361">
    <property type="entry name" value="UvrD_C"/>
    <property type="match status" value="1"/>
</dbReference>
<accession>A0A9X1WIU4</accession>
<gene>
    <name evidence="13" type="ORF">MUN33_06505</name>
</gene>
<dbReference type="PANTHER" id="PTHR11070:SF2">
    <property type="entry name" value="ATP-DEPENDENT DNA HELICASE SRS2"/>
    <property type="match status" value="1"/>
</dbReference>
<dbReference type="GO" id="GO:0043138">
    <property type="term" value="F:3'-5' DNA helicase activity"/>
    <property type="evidence" value="ECO:0007669"/>
    <property type="project" value="UniProtKB-EC"/>
</dbReference>
<keyword evidence="1 9" id="KW-0547">Nucleotide-binding</keyword>
<evidence type="ECO:0000256" key="9">
    <source>
        <dbReference type="PROSITE-ProRule" id="PRU00560"/>
    </source>
</evidence>
<evidence type="ECO:0000256" key="1">
    <source>
        <dbReference type="ARBA" id="ARBA00022741"/>
    </source>
</evidence>
<evidence type="ECO:0000259" key="12">
    <source>
        <dbReference type="PROSITE" id="PS51217"/>
    </source>
</evidence>
<protein>
    <recommendedName>
        <fullName evidence="7">DNA 3'-5' helicase</fullName>
        <ecNumber evidence="7">5.6.2.4</ecNumber>
    </recommendedName>
</protein>
<evidence type="ECO:0000256" key="2">
    <source>
        <dbReference type="ARBA" id="ARBA00022801"/>
    </source>
</evidence>
<evidence type="ECO:0000256" key="4">
    <source>
        <dbReference type="ARBA" id="ARBA00022840"/>
    </source>
</evidence>
<dbReference type="GO" id="GO:0005524">
    <property type="term" value="F:ATP binding"/>
    <property type="evidence" value="ECO:0007669"/>
    <property type="project" value="UniProtKB-UniRule"/>
</dbReference>
<name>A0A9X1WIU4_9CORY</name>
<dbReference type="AlphaFoldDB" id="A0A9X1WIU4"/>
<evidence type="ECO:0000256" key="7">
    <source>
        <dbReference type="ARBA" id="ARBA00034808"/>
    </source>
</evidence>
<dbReference type="EC" id="5.6.2.4" evidence="7"/>
<dbReference type="Gene3D" id="3.40.50.300">
    <property type="entry name" value="P-loop containing nucleotide triphosphate hydrolases"/>
    <property type="match status" value="3"/>
</dbReference>
<proteinExistence type="predicted"/>
<comment type="caution">
    <text evidence="13">The sequence shown here is derived from an EMBL/GenBank/DDBJ whole genome shotgun (WGS) entry which is preliminary data.</text>
</comment>
<dbReference type="PROSITE" id="PS51198">
    <property type="entry name" value="UVRD_HELICASE_ATP_BIND"/>
    <property type="match status" value="1"/>
</dbReference>
<reference evidence="13" key="1">
    <citation type="submission" date="2022-04" db="EMBL/GenBank/DDBJ databases">
        <title>Corynebacterium kalidii LD5P10.</title>
        <authorList>
            <person name="Sun J.Q."/>
        </authorList>
    </citation>
    <scope>NUCLEOTIDE SEQUENCE</scope>
    <source>
        <strain evidence="13">LD5P10</strain>
    </source>
</reference>
<dbReference type="GO" id="GO:0000725">
    <property type="term" value="P:recombinational repair"/>
    <property type="evidence" value="ECO:0007669"/>
    <property type="project" value="TreeGrafter"/>
</dbReference>
<feature type="binding site" evidence="9">
    <location>
        <begin position="9"/>
        <end position="16"/>
    </location>
    <ligand>
        <name>ATP</name>
        <dbReference type="ChEBI" id="CHEBI:30616"/>
    </ligand>
</feature>
<evidence type="ECO:0000256" key="5">
    <source>
        <dbReference type="ARBA" id="ARBA00023235"/>
    </source>
</evidence>
<dbReference type="InterPro" id="IPR000212">
    <property type="entry name" value="DNA_helicase_UvrD/REP"/>
</dbReference>
<dbReference type="SUPFAM" id="SSF52540">
    <property type="entry name" value="P-loop containing nucleoside triphosphate hydrolases"/>
    <property type="match status" value="1"/>
</dbReference>
<dbReference type="InterPro" id="IPR027417">
    <property type="entry name" value="P-loop_NTPase"/>
</dbReference>
<evidence type="ECO:0000256" key="10">
    <source>
        <dbReference type="SAM" id="MobiDB-lite"/>
    </source>
</evidence>